<feature type="region of interest" description="Disordered" evidence="1">
    <location>
        <begin position="35"/>
        <end position="59"/>
    </location>
</feature>
<evidence type="ECO:0000256" key="1">
    <source>
        <dbReference type="SAM" id="MobiDB-lite"/>
    </source>
</evidence>
<feature type="chain" id="PRO_5003531221" evidence="2">
    <location>
        <begin position="28"/>
        <end position="1870"/>
    </location>
</feature>
<dbReference type="InterPro" id="IPR022385">
    <property type="entry name" value="Rhs_assc_core"/>
</dbReference>
<comment type="caution">
    <text evidence="4">The sequence shown here is derived from an EMBL/GenBank/DDBJ whole genome shotgun (WGS) entry which is preliminary data.</text>
</comment>
<dbReference type="OrthoDB" id="5994822at2"/>
<feature type="domain" description="DUF6531" evidence="3">
    <location>
        <begin position="611"/>
        <end position="662"/>
    </location>
</feature>
<dbReference type="InterPro" id="IPR031325">
    <property type="entry name" value="RHS_repeat"/>
</dbReference>
<dbReference type="Pfam" id="PF20148">
    <property type="entry name" value="DUF6531"/>
    <property type="match status" value="1"/>
</dbReference>
<dbReference type="NCBIfam" id="TIGR03696">
    <property type="entry name" value="Rhs_assc_core"/>
    <property type="match status" value="1"/>
</dbReference>
<dbReference type="EMBL" id="AGUD01000201">
    <property type="protein sequence ID" value="EHN10788.1"/>
    <property type="molecule type" value="Genomic_DNA"/>
</dbReference>
<organism evidence="4 5">
    <name type="scientific">Patulibacter medicamentivorans</name>
    <dbReference type="NCBI Taxonomy" id="1097667"/>
    <lineage>
        <taxon>Bacteria</taxon>
        <taxon>Bacillati</taxon>
        <taxon>Actinomycetota</taxon>
        <taxon>Thermoleophilia</taxon>
        <taxon>Solirubrobacterales</taxon>
        <taxon>Patulibacteraceae</taxon>
        <taxon>Patulibacter</taxon>
    </lineage>
</organism>
<keyword evidence="2" id="KW-0732">Signal</keyword>
<accession>H0E690</accession>
<dbReference type="RefSeq" id="WP_007575170.1">
    <property type="nucleotide sequence ID" value="NZ_AGUD01000201.1"/>
</dbReference>
<dbReference type="PANTHER" id="PTHR32305:SF15">
    <property type="entry name" value="PROTEIN RHSA-RELATED"/>
    <property type="match status" value="1"/>
</dbReference>
<feature type="region of interest" description="Disordered" evidence="1">
    <location>
        <begin position="1493"/>
        <end position="1521"/>
    </location>
</feature>
<dbReference type="Gene3D" id="2.180.10.10">
    <property type="entry name" value="RHS repeat-associated core"/>
    <property type="match status" value="2"/>
</dbReference>
<dbReference type="PATRIC" id="fig|1097667.3.peg.2321"/>
<evidence type="ECO:0000313" key="5">
    <source>
        <dbReference type="Proteomes" id="UP000005143"/>
    </source>
</evidence>
<dbReference type="PANTHER" id="PTHR32305">
    <property type="match status" value="1"/>
</dbReference>
<gene>
    <name evidence="4" type="ORF">PAI11_23400</name>
</gene>
<evidence type="ECO:0000259" key="3">
    <source>
        <dbReference type="Pfam" id="PF20148"/>
    </source>
</evidence>
<dbReference type="Proteomes" id="UP000005143">
    <property type="component" value="Unassembled WGS sequence"/>
</dbReference>
<dbReference type="InterPro" id="IPR050708">
    <property type="entry name" value="T6SS_VgrG/RHS"/>
</dbReference>
<proteinExistence type="predicted"/>
<dbReference type="NCBIfam" id="TIGR01643">
    <property type="entry name" value="YD_repeat_2x"/>
    <property type="match status" value="1"/>
</dbReference>
<feature type="signal peptide" evidence="2">
    <location>
        <begin position="1"/>
        <end position="27"/>
    </location>
</feature>
<name>H0E690_9ACTN</name>
<dbReference type="Pfam" id="PF05593">
    <property type="entry name" value="RHS_repeat"/>
    <property type="match status" value="2"/>
</dbReference>
<dbReference type="InterPro" id="IPR045351">
    <property type="entry name" value="DUF6531"/>
</dbReference>
<evidence type="ECO:0000313" key="4">
    <source>
        <dbReference type="EMBL" id="EHN10788.1"/>
    </source>
</evidence>
<reference evidence="4 5" key="1">
    <citation type="journal article" date="2013" name="Biodegradation">
        <title>Quantitative proteomic analysis of ibuprofen-degrading Patulibacter sp. strain I11.</title>
        <authorList>
            <person name="Almeida B."/>
            <person name="Kjeldal H."/>
            <person name="Lolas I."/>
            <person name="Knudsen A.D."/>
            <person name="Carvalho G."/>
            <person name="Nielsen K.L."/>
            <person name="Barreto Crespo M.T."/>
            <person name="Stensballe A."/>
            <person name="Nielsen J.L."/>
        </authorList>
    </citation>
    <scope>NUCLEOTIDE SEQUENCE [LARGE SCALE GENOMIC DNA]</scope>
    <source>
        <strain evidence="4 5">I11</strain>
    </source>
</reference>
<protein>
    <submittedName>
        <fullName evidence="4">YD containing protein</fullName>
    </submittedName>
</protein>
<keyword evidence="5" id="KW-1185">Reference proteome</keyword>
<dbReference type="InterPro" id="IPR006530">
    <property type="entry name" value="YD"/>
</dbReference>
<sequence>MRSSIRRCVFAVAFGTSGLLGAPAALAAASTDAASQAIPRPPGTRSVAPLQGEETASSSSWLTRDGRLVTRVSSSPVRWKDDSGKWRPFDLGLRRSRSGKRDIASVADGQVALPVTESGSREIVVSDGRGAKVRMTLEGAQARRAARTKANVREWRDVLPGVTQRATVTQSGVKEELVLDGPKAPHRFSYRLELSGGLVPSVSDAGDVVVRRGTTVVFTIPRGSMYEAGTAGKATGLGRYDVVRVGGDRWRLTVAASGSWLRDAGRRWPVVVDPTVVIYRLGAPAVCRTIPLDLVSPLDARCDPTTPVGETAKIGYTPPSCTGTPGCDPWSGMDALAIRGFVLPGSVAGTNIKQAIFRVTTTGQFYGFSKLALIGTGIKALPGGGIWIFETRKDVGAVPGTVDFDVTSDVHNWTVPPGGTAPGQVPSAGWGFHLLQGGPSFPLPGEDGEAWLSVATHLHPDVEKRPYLDIYTAPPAQAGSEVEAPAEGKLTSRFVELRAHATSEDVTSANFEYVAGDSRDWKPVPLGALRFKSTGAQPSSAAIDVADGRSTRLIWDLNKTPGGDVDGPIHVRALLDSGEAVGGGMTPERNFRLDRKNPETSSQGQVGPASVDLLTGDVAVTESDADVKAFLDDLSLSRTYHSRGGSPRTMDMFGPGWVSSFEADGGEMPFRGIYNFTDVQESQELVDWSVNETEAFWETFDFNDLDVEPLFETTRFETEYAVLEQADGSKISFRKDGSNWVLDAEHMDLKVEKTSSGFKVTDSKGGVTVFEPDSAGSPNYRPVSYSEAGSSKDTTYQYVTVGGRRRLSRIVAPALAGVSCSGSTWTAGCRALELQWGTITVAGKTEDRVVAVKLRAVDPSGVVSGDSHTIKTYEYDSSGRLKKVSDPRTSTGLPVQYEYDSEGRLSKYTPPGEKPWTFAYQAITGDAGTGRVRSITRKNPAGTDATTTFVYDVPLSGSGAPRDLSPSAVATWGQTDRPQTATAVFPPDAVPSGSGMPSSWTRATINYLGVHGKTVNVADPEGNITTAEYDQNGNTVRELTARNRERALAASGSTAARSQALDTQYVYATNGVDLLSQMGPEHEIRQASGALTNARQYKTMSYDQGKPTSFSGDQHLVTEARQGAYRTSDSHVIDERVTRYAYSNSGSDRGWELKKPLRTTVGEGTEAATTTYWYHASYPLLVEKWMPKASGSDSHAMRYMYSGISGAEWCDSATWLPVPAAAGGSLCIALPVAQPASGQNPGKWFRYSLLWDPVQQLMSDSIHPASRTTTIERDGLGRETKRITSSSTGRAIPDVTTVYDANTGRPTTTTSAAIGSDPARTVTRVWDDNGRLASYTDADSGQTSYEYDLNGRQTTATDSRGSRTVAYDERDEVSGVTDSTLAGIITADRDADGALVEEVLPGNLKLTRTVNENGDPVAQKWERTTGCTGSACVWASSTATRDALGRFATSASEKSSSTYRYDTVGRLSGTDEQRGTVCKTRGYAFDKNSNRTSLTAKTSGSGGACGTGTSTSKSNTLDGADRLRNTGYAYDDLGRTTTVPAGDSPDGSAITLTYDTDDLVASIEAGPAKQTLTRDPLRRLRSDASQNTGLSLTTSVLRYADDQDAPVARTGSWGWERYVADADGTQLATSTDGGTATWELTDLHGDVVASAPTTATSPSTGIEYDEFGATADTTGTSTPKGLRHGWLGGYGKHTAFTPGGLIHMGARVYNPASGRFLQMDPVEGGSANAYDYCNQDPINCLDLDGLKAIDTVVVFHRMTPFLKRLGIQLGRSYSKTLIETVTSAGAGAAGNWVCKVAGRSPAGRVACALGGAFIANKLTASVVNAVLKKGKCLELGRNFSLLLAVPGVGPIIDLIKNGRGFLKTINCSAV</sequence>
<evidence type="ECO:0000256" key="2">
    <source>
        <dbReference type="SAM" id="SignalP"/>
    </source>
</evidence>